<dbReference type="InterPro" id="IPR025886">
    <property type="entry name" value="PP2-like"/>
</dbReference>
<accession>A0A6A2WSI0</accession>
<dbReference type="PANTHER" id="PTHR32278:SF135">
    <property type="entry name" value="F-BOX PROTEIN PP2-B12"/>
    <property type="match status" value="1"/>
</dbReference>
<dbReference type="InterPro" id="IPR036047">
    <property type="entry name" value="F-box-like_dom_sf"/>
</dbReference>
<dbReference type="PANTHER" id="PTHR32278">
    <property type="entry name" value="F-BOX DOMAIN-CONTAINING PROTEIN"/>
    <property type="match status" value="1"/>
</dbReference>
<protein>
    <submittedName>
        <fullName evidence="1">F-box family protein</fullName>
    </submittedName>
</protein>
<evidence type="ECO:0000313" key="1">
    <source>
        <dbReference type="EMBL" id="KAE8658455.1"/>
    </source>
</evidence>
<proteinExistence type="predicted"/>
<dbReference type="SUPFAM" id="SSF81383">
    <property type="entry name" value="F-box domain"/>
    <property type="match status" value="1"/>
</dbReference>
<dbReference type="Proteomes" id="UP000436088">
    <property type="component" value="Unassembled WGS sequence"/>
</dbReference>
<gene>
    <name evidence="1" type="ORF">F3Y22_tig00116971pilonHSYRG00516</name>
</gene>
<dbReference type="AlphaFoldDB" id="A0A6A2WSI0"/>
<evidence type="ECO:0000313" key="2">
    <source>
        <dbReference type="Proteomes" id="UP000436088"/>
    </source>
</evidence>
<dbReference type="EMBL" id="VEPZ02001744">
    <property type="protein sequence ID" value="KAE8658455.1"/>
    <property type="molecule type" value="Genomic_DNA"/>
</dbReference>
<keyword evidence="2" id="KW-1185">Reference proteome</keyword>
<name>A0A6A2WSI0_HIBSY</name>
<comment type="caution">
    <text evidence="1">The sequence shown here is derived from an EMBL/GenBank/DDBJ whole genome shotgun (WGS) entry which is preliminary data.</text>
</comment>
<reference evidence="1" key="1">
    <citation type="submission" date="2019-09" db="EMBL/GenBank/DDBJ databases">
        <title>Draft genome information of white flower Hibiscus syriacus.</title>
        <authorList>
            <person name="Kim Y.-M."/>
        </authorList>
    </citation>
    <scope>NUCLEOTIDE SEQUENCE [LARGE SCALE GENOMIC DNA]</scope>
    <source>
        <strain evidence="1">YM2019G1</strain>
    </source>
</reference>
<sequence>MDFTRILPQECQSLIISLTSPADVCRSTMIFPSLRSVADSDAVWEKFLPCDYNSIVSLSSSLLSMGKKDLYSHPILIQNDIRHIIGFRQRPVGLNVNVDGVASREERRVSYCRTRATSPNMFEREETGGWRPKWVSFFNESDDGGTVEFILKQIDTGYPKRGLIIEGIELRPKVVKQWA</sequence>
<dbReference type="CDD" id="cd22162">
    <property type="entry name" value="F-box_AtSKIP3-like"/>
    <property type="match status" value="1"/>
</dbReference>
<organism evidence="1 2">
    <name type="scientific">Hibiscus syriacus</name>
    <name type="common">Rose of Sharon</name>
    <dbReference type="NCBI Taxonomy" id="106335"/>
    <lineage>
        <taxon>Eukaryota</taxon>
        <taxon>Viridiplantae</taxon>
        <taxon>Streptophyta</taxon>
        <taxon>Embryophyta</taxon>
        <taxon>Tracheophyta</taxon>
        <taxon>Spermatophyta</taxon>
        <taxon>Magnoliopsida</taxon>
        <taxon>eudicotyledons</taxon>
        <taxon>Gunneridae</taxon>
        <taxon>Pentapetalae</taxon>
        <taxon>rosids</taxon>
        <taxon>malvids</taxon>
        <taxon>Malvales</taxon>
        <taxon>Malvaceae</taxon>
        <taxon>Malvoideae</taxon>
        <taxon>Hibiscus</taxon>
    </lineage>
</organism>
<dbReference type="Pfam" id="PF14299">
    <property type="entry name" value="PP2"/>
    <property type="match status" value="1"/>
</dbReference>